<evidence type="ECO:0000256" key="1">
    <source>
        <dbReference type="ARBA" id="ARBA00022588"/>
    </source>
</evidence>
<dbReference type="SUPFAM" id="SSF57845">
    <property type="entry name" value="B-box zinc-binding domain"/>
    <property type="match status" value="2"/>
</dbReference>
<protein>
    <submittedName>
        <fullName evidence="11">Tripartite motif-containing protein 16</fullName>
    </submittedName>
</protein>
<dbReference type="PANTHER" id="PTHR25465">
    <property type="entry name" value="B-BOX DOMAIN CONTAINING"/>
    <property type="match status" value="1"/>
</dbReference>
<gene>
    <name evidence="11" type="ORF">DPX16_2915</name>
</gene>
<feature type="domain" description="B30.2/SPRY" evidence="10">
    <location>
        <begin position="881"/>
        <end position="1074"/>
    </location>
</feature>
<dbReference type="CDD" id="cd19769">
    <property type="entry name" value="Bbox2_TRIM16-like"/>
    <property type="match status" value="2"/>
</dbReference>
<dbReference type="SUPFAM" id="SSF57850">
    <property type="entry name" value="RING/U-box"/>
    <property type="match status" value="2"/>
</dbReference>
<feature type="domain" description="B box-type" evidence="9">
    <location>
        <begin position="148"/>
        <end position="188"/>
    </location>
</feature>
<evidence type="ECO:0000256" key="6">
    <source>
        <dbReference type="PROSITE-ProRule" id="PRU00024"/>
    </source>
</evidence>
<feature type="domain" description="B box-type" evidence="9">
    <location>
        <begin position="689"/>
        <end position="729"/>
    </location>
</feature>
<dbReference type="GO" id="GO:0005737">
    <property type="term" value="C:cytoplasm"/>
    <property type="evidence" value="ECO:0007669"/>
    <property type="project" value="UniProtKB-ARBA"/>
</dbReference>
<dbReference type="GO" id="GO:0008270">
    <property type="term" value="F:zinc ion binding"/>
    <property type="evidence" value="ECO:0007669"/>
    <property type="project" value="UniProtKB-KW"/>
</dbReference>
<evidence type="ECO:0000259" key="9">
    <source>
        <dbReference type="PROSITE" id="PS50119"/>
    </source>
</evidence>
<dbReference type="SMART" id="SM00589">
    <property type="entry name" value="PRY"/>
    <property type="match status" value="2"/>
</dbReference>
<feature type="domain" description="RING-type" evidence="8">
    <location>
        <begin position="556"/>
        <end position="599"/>
    </location>
</feature>
<feature type="domain" description="RING-type" evidence="8">
    <location>
        <begin position="15"/>
        <end position="58"/>
    </location>
</feature>
<dbReference type="InterPro" id="IPR001870">
    <property type="entry name" value="B30.2/SPRY"/>
</dbReference>
<dbReference type="PROSITE" id="PS00518">
    <property type="entry name" value="ZF_RING_1"/>
    <property type="match status" value="2"/>
</dbReference>
<evidence type="ECO:0000256" key="2">
    <source>
        <dbReference type="ARBA" id="ARBA00022723"/>
    </source>
</evidence>
<keyword evidence="7" id="KW-0175">Coiled coil</keyword>
<dbReference type="InterPro" id="IPR017907">
    <property type="entry name" value="Znf_RING_CS"/>
</dbReference>
<dbReference type="PROSITE" id="PS50119">
    <property type="entry name" value="ZF_BBOX"/>
    <property type="match status" value="2"/>
</dbReference>
<keyword evidence="4" id="KW-0862">Zinc</keyword>
<evidence type="ECO:0000256" key="5">
    <source>
        <dbReference type="ARBA" id="ARBA00022859"/>
    </source>
</evidence>
<dbReference type="OrthoDB" id="6105938at2759"/>
<keyword evidence="12" id="KW-1185">Reference proteome</keyword>
<dbReference type="CDD" id="cd16040">
    <property type="entry name" value="SPRY_PRY_SNTX"/>
    <property type="match status" value="2"/>
</dbReference>
<dbReference type="InterPro" id="IPR058030">
    <property type="entry name" value="TRIM8/14/16/25/29/45/65_CC"/>
</dbReference>
<dbReference type="EMBL" id="RJVU01051812">
    <property type="protein sequence ID" value="ROL41288.1"/>
    <property type="molecule type" value="Genomic_DNA"/>
</dbReference>
<dbReference type="Pfam" id="PF15227">
    <property type="entry name" value="zf-C3HC4_4"/>
    <property type="match status" value="2"/>
</dbReference>
<dbReference type="SMART" id="SM00184">
    <property type="entry name" value="RING"/>
    <property type="match status" value="2"/>
</dbReference>
<dbReference type="SMART" id="SM00449">
    <property type="entry name" value="SPRY"/>
    <property type="match status" value="2"/>
</dbReference>
<feature type="domain" description="B30.2/SPRY" evidence="10">
    <location>
        <begin position="361"/>
        <end position="556"/>
    </location>
</feature>
<accession>A0A3N0Y699</accession>
<dbReference type="InterPro" id="IPR003877">
    <property type="entry name" value="SPRY_dom"/>
</dbReference>
<dbReference type="Gene3D" id="3.30.40.10">
    <property type="entry name" value="Zinc/RING finger domain, C3HC4 (zinc finger)"/>
    <property type="match status" value="2"/>
</dbReference>
<keyword evidence="1" id="KW-0399">Innate immunity</keyword>
<dbReference type="InterPro" id="IPR013320">
    <property type="entry name" value="ConA-like_dom_sf"/>
</dbReference>
<dbReference type="Gene3D" id="4.10.830.40">
    <property type="match status" value="2"/>
</dbReference>
<dbReference type="InterPro" id="IPR001841">
    <property type="entry name" value="Znf_RING"/>
</dbReference>
<comment type="caution">
    <text evidence="11">The sequence shown here is derived from an EMBL/GenBank/DDBJ whole genome shotgun (WGS) entry which is preliminary data.</text>
</comment>
<dbReference type="Pfam" id="PF00622">
    <property type="entry name" value="SPRY"/>
    <property type="match status" value="2"/>
</dbReference>
<dbReference type="InterPro" id="IPR013083">
    <property type="entry name" value="Znf_RING/FYVE/PHD"/>
</dbReference>
<keyword evidence="2" id="KW-0479">Metal-binding</keyword>
<dbReference type="Pfam" id="PF25600">
    <property type="entry name" value="TRIM_CC"/>
    <property type="match status" value="2"/>
</dbReference>
<dbReference type="InterPro" id="IPR051051">
    <property type="entry name" value="E3_ubiq-ligase_TRIM/RNF"/>
</dbReference>
<dbReference type="Proteomes" id="UP000281406">
    <property type="component" value="Unassembled WGS sequence"/>
</dbReference>
<evidence type="ECO:0000313" key="11">
    <source>
        <dbReference type="EMBL" id="ROL41288.1"/>
    </source>
</evidence>
<dbReference type="GO" id="GO:0045087">
    <property type="term" value="P:innate immune response"/>
    <property type="evidence" value="ECO:0007669"/>
    <property type="project" value="UniProtKB-KW"/>
</dbReference>
<feature type="coiled-coil region" evidence="7">
    <location>
        <begin position="802"/>
        <end position="839"/>
    </location>
</feature>
<sequence length="1074" mass="123535">MAEASISVDQDQFTCSVCLDLLKDPVTIPCGHSYCMSCITDYWDQEDQKRIYRCPLCKQTFTPRPVLGRNVVFAEMVEKLKKTRLHAADSAVDHTGSGDVQCDSCTGRKQKAVKSCLECRSSYCQNHLEQHENLFSKRHNLMDATGRLQEMICPQHDKMLEIYCHTDQRCICVLCLMDEHKNHDTVSTAAARKEKQRHFEETRRNIQQRIQQREKDLQQLREAVASHKRSAQTAVEDSERIFTELIRSIERRRSEVKQLIRDQERAAVSRAEERLERLEQEINDLRRRDAEMKQLSHTQDHVHFLQSLSSVSLSGSTDGFTVSSHLSFEEAVKSVSQLRDKLQQFCSEETEKISGRVKTVQVILAPEYQTREEFLQYSRLLTLDVNSVNNWLRLSEGNTVITATDTYQPYPDHPARFDHWWQALCRESVTGRCYWEVEWSGDIGVSIAVTYKSVRRKGQEPEIKAGRNDQSWKMFCCPSRCSFWHNNIETKLPAVSSSRIGVYVDHSAGILSFYSVSDTMSLIHRVQTTFTQPLYAILCSEMAGASISVDQDQFRCSVCLDLLKDPVTIPCGHSYCMSCITDCWDQEDQKRIYRCPLCKQTFTPRPVLGRNVVIAEMVEKLKKTGHQSAAPAVPHTGSGDVQCDSCTGRKQKAVKSCLECRSSYCQNHLEQHENLFSKRHNLMDATGRLREMICPQHDKMLEIYCRTDQRCICMLCLVDEHKNHDTVSTAAARKEKQRHYEDTQRNIQKRIQQREKDLQQLREAVASHKRSAQTAVQDSERIFTELIRSIERRRSEVIQLIRDQERAAVSAAEERLERLEQEINDLRRRDAEMKQLSQTQDHVHLLQSLSSFSFSGSTDSFTVSSHLSFDEVVKSVSQLRDKLQQFCSEETEKISGRGFHLFTLDPNSLDSKLCLSEGNTLITHTGADYRYPDHHDRFDFHAQVLCRESISGRCYWEVEYSGSEGVHIAVVYKSIKRKGMRSDSRFGYNNQSWRLYCSNSSCSFRHNNTHTVLPIVSSHRIGVYVDHSAGILSFFSVSDKMSLIHRVQTTFTQPLCAGFGVQNGTTLKLCHLML</sequence>
<dbReference type="PANTHER" id="PTHR25465:SF5">
    <property type="entry name" value="E3 UBIQUITIN_ISG15 LIGASE TRIM25-RELATED"/>
    <property type="match status" value="1"/>
</dbReference>
<dbReference type="Pfam" id="PF00643">
    <property type="entry name" value="zf-B_box"/>
    <property type="match status" value="2"/>
</dbReference>
<dbReference type="SMART" id="SM00336">
    <property type="entry name" value="BBOX"/>
    <property type="match status" value="4"/>
</dbReference>
<dbReference type="Pfam" id="PF13765">
    <property type="entry name" value="PRY"/>
    <property type="match status" value="2"/>
</dbReference>
<keyword evidence="3 6" id="KW-0863">Zinc-finger</keyword>
<dbReference type="InterPro" id="IPR006574">
    <property type="entry name" value="PRY"/>
</dbReference>
<proteinExistence type="predicted"/>
<evidence type="ECO:0000256" key="7">
    <source>
        <dbReference type="SAM" id="Coils"/>
    </source>
</evidence>
<feature type="coiled-coil region" evidence="7">
    <location>
        <begin position="744"/>
        <end position="778"/>
    </location>
</feature>
<dbReference type="InterPro" id="IPR043136">
    <property type="entry name" value="B30.2/SPRY_sf"/>
</dbReference>
<dbReference type="AlphaFoldDB" id="A0A3N0Y699"/>
<evidence type="ECO:0000259" key="10">
    <source>
        <dbReference type="PROSITE" id="PS50188"/>
    </source>
</evidence>
<reference evidence="11 12" key="1">
    <citation type="submission" date="2018-10" db="EMBL/GenBank/DDBJ databases">
        <title>Genome assembly for a Yunnan-Guizhou Plateau 3E fish, Anabarilius grahami (Regan), and its evolutionary and genetic applications.</title>
        <authorList>
            <person name="Jiang W."/>
        </authorList>
    </citation>
    <scope>NUCLEOTIDE SEQUENCE [LARGE SCALE GENOMIC DNA]</scope>
    <source>
        <strain evidence="11">AG-KIZ</strain>
        <tissue evidence="11">Muscle</tissue>
    </source>
</reference>
<dbReference type="SUPFAM" id="SSF49899">
    <property type="entry name" value="Concanavalin A-like lectins/glucanases"/>
    <property type="match status" value="2"/>
</dbReference>
<evidence type="ECO:0000259" key="8">
    <source>
        <dbReference type="PROSITE" id="PS50089"/>
    </source>
</evidence>
<dbReference type="InterPro" id="IPR000315">
    <property type="entry name" value="Znf_B-box"/>
</dbReference>
<dbReference type="CDD" id="cd16543">
    <property type="entry name" value="RING-HC_TRIM77_C-IV"/>
    <property type="match status" value="2"/>
</dbReference>
<keyword evidence="5" id="KW-0391">Immunity</keyword>
<evidence type="ECO:0000256" key="3">
    <source>
        <dbReference type="ARBA" id="ARBA00022771"/>
    </source>
</evidence>
<dbReference type="Gene3D" id="2.60.120.920">
    <property type="match status" value="2"/>
</dbReference>
<name>A0A3N0Y699_ANAGA</name>
<organism evidence="11 12">
    <name type="scientific">Anabarilius grahami</name>
    <name type="common">Kanglang fish</name>
    <name type="synonym">Barilius grahami</name>
    <dbReference type="NCBI Taxonomy" id="495550"/>
    <lineage>
        <taxon>Eukaryota</taxon>
        <taxon>Metazoa</taxon>
        <taxon>Chordata</taxon>
        <taxon>Craniata</taxon>
        <taxon>Vertebrata</taxon>
        <taxon>Euteleostomi</taxon>
        <taxon>Actinopterygii</taxon>
        <taxon>Neopterygii</taxon>
        <taxon>Teleostei</taxon>
        <taxon>Ostariophysi</taxon>
        <taxon>Cypriniformes</taxon>
        <taxon>Xenocyprididae</taxon>
        <taxon>Xenocypridinae</taxon>
        <taxon>Xenocypridinae incertae sedis</taxon>
        <taxon>Anabarilius</taxon>
    </lineage>
</organism>
<dbReference type="PROSITE" id="PS50188">
    <property type="entry name" value="B302_SPRY"/>
    <property type="match status" value="2"/>
</dbReference>
<evidence type="ECO:0000313" key="12">
    <source>
        <dbReference type="Proteomes" id="UP000281406"/>
    </source>
</evidence>
<dbReference type="Gene3D" id="3.30.160.60">
    <property type="entry name" value="Classic Zinc Finger"/>
    <property type="match status" value="2"/>
</dbReference>
<evidence type="ECO:0000256" key="4">
    <source>
        <dbReference type="ARBA" id="ARBA00022833"/>
    </source>
</evidence>
<feature type="coiled-coil region" evidence="7">
    <location>
        <begin position="203"/>
        <end position="295"/>
    </location>
</feature>
<dbReference type="PROSITE" id="PS50089">
    <property type="entry name" value="ZF_RING_2"/>
    <property type="match status" value="2"/>
</dbReference>